<dbReference type="AlphaFoldDB" id="A0A9N8WEX3"/>
<protein>
    <recommendedName>
        <fullName evidence="3 8">Mediator of RNA polymerase II transcription subunit 6</fullName>
    </recommendedName>
    <alternativeName>
        <fullName evidence="7 8">Mediator complex subunit 6</fullName>
    </alternativeName>
</protein>
<evidence type="ECO:0000256" key="3">
    <source>
        <dbReference type="ARBA" id="ARBA00020634"/>
    </source>
</evidence>
<dbReference type="OrthoDB" id="344220at2759"/>
<evidence type="ECO:0000256" key="5">
    <source>
        <dbReference type="ARBA" id="ARBA00023163"/>
    </source>
</evidence>
<proteinExistence type="inferred from homology"/>
<keyword evidence="8" id="KW-0010">Activator</keyword>
<dbReference type="GO" id="GO:0006357">
    <property type="term" value="P:regulation of transcription by RNA polymerase II"/>
    <property type="evidence" value="ECO:0007669"/>
    <property type="project" value="InterPro"/>
</dbReference>
<feature type="region of interest" description="Disordered" evidence="9">
    <location>
        <begin position="209"/>
        <end position="239"/>
    </location>
</feature>
<dbReference type="PANTHER" id="PTHR13104">
    <property type="entry name" value="MED-6-RELATED"/>
    <property type="match status" value="1"/>
</dbReference>
<dbReference type="GO" id="GO:0016592">
    <property type="term" value="C:mediator complex"/>
    <property type="evidence" value="ECO:0007669"/>
    <property type="project" value="InterPro"/>
</dbReference>
<dbReference type="Gene3D" id="3.10.450.580">
    <property type="entry name" value="Mediator complex, subunit Med6"/>
    <property type="match status" value="1"/>
</dbReference>
<evidence type="ECO:0000313" key="10">
    <source>
        <dbReference type="EMBL" id="CAG8483363.1"/>
    </source>
</evidence>
<comment type="caution">
    <text evidence="10">The sequence shown here is derived from an EMBL/GenBank/DDBJ whole genome shotgun (WGS) entry which is preliminary data.</text>
</comment>
<evidence type="ECO:0000313" key="11">
    <source>
        <dbReference type="Proteomes" id="UP000789831"/>
    </source>
</evidence>
<evidence type="ECO:0000256" key="7">
    <source>
        <dbReference type="ARBA" id="ARBA00031259"/>
    </source>
</evidence>
<name>A0A9N8WEX3_9GLOM</name>
<evidence type="ECO:0000256" key="6">
    <source>
        <dbReference type="ARBA" id="ARBA00023242"/>
    </source>
</evidence>
<reference evidence="10" key="1">
    <citation type="submission" date="2021-06" db="EMBL/GenBank/DDBJ databases">
        <authorList>
            <person name="Kallberg Y."/>
            <person name="Tangrot J."/>
            <person name="Rosling A."/>
        </authorList>
    </citation>
    <scope>NUCLEOTIDE SEQUENCE</scope>
    <source>
        <strain evidence="10">MT106</strain>
    </source>
</reference>
<evidence type="ECO:0000256" key="8">
    <source>
        <dbReference type="RuleBase" id="RU364143"/>
    </source>
</evidence>
<comment type="similarity">
    <text evidence="2 8">Belongs to the Mediator complex subunit 6 family.</text>
</comment>
<comment type="function">
    <text evidence="8">Component of the Mediator complex, a coactivator involved in the regulated transcription of nearly all RNA polymerase II-dependent genes. Mediator functions as a bridge to convey information from gene-specific regulatory proteins to the basal RNA polymerase II transcription machinery. Mediator is recruited to promoters by direct interactions with regulatory proteins and serves as a scaffold for the assembly of a functional preinitiation complex with RNA polymerase II and the general transcription factors.</text>
</comment>
<dbReference type="Proteomes" id="UP000789831">
    <property type="component" value="Unassembled WGS sequence"/>
</dbReference>
<dbReference type="EMBL" id="CAJVPL010000326">
    <property type="protein sequence ID" value="CAG8483363.1"/>
    <property type="molecule type" value="Genomic_DNA"/>
</dbReference>
<keyword evidence="6 8" id="KW-0539">Nucleus</keyword>
<accession>A0A9N8WEX3</accession>
<sequence>MSDSELTTIVWRHPEWIMQQPNGLNSNNVLDYFSESPFWEKHCNNATLKMQTQFNDLKDLMFELKKMKGTEFQVAHERPPFLWIIRKQNRISEYEVVPTTTYYVYKADVYQAPDLYSILANRVMISLRSLDIAFNACHDQVEFHPATGYTWKKTSTTESQDSNNKDDSNIKIIEQESQEAINFRESARQSLESASRKIRMRQAAAIRTLDSMAKQGGQLESDDGVGLSRTSSSQPRQYL</sequence>
<dbReference type="Pfam" id="PF04934">
    <property type="entry name" value="Med6"/>
    <property type="match status" value="1"/>
</dbReference>
<feature type="compositionally biased region" description="Polar residues" evidence="9">
    <location>
        <begin position="228"/>
        <end position="239"/>
    </location>
</feature>
<gene>
    <name evidence="8" type="primary">MED6</name>
    <name evidence="10" type="ORF">AGERDE_LOCUS3353</name>
</gene>
<keyword evidence="11" id="KW-1185">Reference proteome</keyword>
<comment type="subunit">
    <text evidence="8">Component of the Mediator complex.</text>
</comment>
<organism evidence="10 11">
    <name type="scientific">Ambispora gerdemannii</name>
    <dbReference type="NCBI Taxonomy" id="144530"/>
    <lineage>
        <taxon>Eukaryota</taxon>
        <taxon>Fungi</taxon>
        <taxon>Fungi incertae sedis</taxon>
        <taxon>Mucoromycota</taxon>
        <taxon>Glomeromycotina</taxon>
        <taxon>Glomeromycetes</taxon>
        <taxon>Archaeosporales</taxon>
        <taxon>Ambisporaceae</taxon>
        <taxon>Ambispora</taxon>
    </lineage>
</organism>
<dbReference type="GO" id="GO:0003712">
    <property type="term" value="F:transcription coregulator activity"/>
    <property type="evidence" value="ECO:0007669"/>
    <property type="project" value="InterPro"/>
</dbReference>
<dbReference type="InterPro" id="IPR038566">
    <property type="entry name" value="Mediator_Med6_sf"/>
</dbReference>
<keyword evidence="5 8" id="KW-0804">Transcription</keyword>
<evidence type="ECO:0000256" key="1">
    <source>
        <dbReference type="ARBA" id="ARBA00004123"/>
    </source>
</evidence>
<evidence type="ECO:0000256" key="2">
    <source>
        <dbReference type="ARBA" id="ARBA00007526"/>
    </source>
</evidence>
<evidence type="ECO:0000256" key="9">
    <source>
        <dbReference type="SAM" id="MobiDB-lite"/>
    </source>
</evidence>
<comment type="subcellular location">
    <subcellularLocation>
        <location evidence="1 8">Nucleus</location>
    </subcellularLocation>
</comment>
<dbReference type="InterPro" id="IPR007018">
    <property type="entry name" value="Mediator_Med6"/>
</dbReference>
<keyword evidence="4 8" id="KW-0805">Transcription regulation</keyword>
<evidence type="ECO:0000256" key="4">
    <source>
        <dbReference type="ARBA" id="ARBA00023015"/>
    </source>
</evidence>